<accession>A0A2N0QV71</accession>
<dbReference type="AlphaFoldDB" id="A0A2N0QV71"/>
<sequence>MFSNEISSYLDTEFQRKSSPTWIPNSKGNQLLLGYRFLKEISSNVNADIPDKKSAPNWISEFRKKSAPNWIPESRRKSAPNWIPESRKKSAPNWIPEFRK</sequence>
<comment type="caution">
    <text evidence="2">The sequence shown here is derived from an EMBL/GenBank/DDBJ whole genome shotgun (WGS) entry which is preliminary data.</text>
</comment>
<evidence type="ECO:0000313" key="3">
    <source>
        <dbReference type="Proteomes" id="UP000232688"/>
    </source>
</evidence>
<organism evidence="2 3">
    <name type="scientific">Rhizophagus irregularis</name>
    <dbReference type="NCBI Taxonomy" id="588596"/>
    <lineage>
        <taxon>Eukaryota</taxon>
        <taxon>Fungi</taxon>
        <taxon>Fungi incertae sedis</taxon>
        <taxon>Mucoromycota</taxon>
        <taxon>Glomeromycotina</taxon>
        <taxon>Glomeromycetes</taxon>
        <taxon>Glomerales</taxon>
        <taxon>Glomeraceae</taxon>
        <taxon>Rhizophagus</taxon>
    </lineage>
</organism>
<dbReference type="EMBL" id="LLXH01002880">
    <property type="protein sequence ID" value="PKC54958.1"/>
    <property type="molecule type" value="Genomic_DNA"/>
</dbReference>
<reference evidence="2 3" key="1">
    <citation type="submission" date="2017-10" db="EMBL/GenBank/DDBJ databases">
        <title>Extensive intraspecific genome diversity in a model arbuscular mycorrhizal fungus.</title>
        <authorList>
            <person name="Chen E.C.H."/>
            <person name="Morin E."/>
            <person name="Baudet D."/>
            <person name="Noel J."/>
            <person name="Ndikumana S."/>
            <person name="Charron P."/>
            <person name="St-Onge C."/>
            <person name="Giorgi J."/>
            <person name="Grigoriev I.V."/>
            <person name="Roux C."/>
            <person name="Martin F.M."/>
            <person name="Corradi N."/>
        </authorList>
    </citation>
    <scope>NUCLEOTIDE SEQUENCE [LARGE SCALE GENOMIC DNA]</scope>
    <source>
        <strain evidence="2 3">A1</strain>
    </source>
</reference>
<evidence type="ECO:0000256" key="1">
    <source>
        <dbReference type="SAM" id="MobiDB-lite"/>
    </source>
</evidence>
<feature type="region of interest" description="Disordered" evidence="1">
    <location>
        <begin position="70"/>
        <end position="100"/>
    </location>
</feature>
<dbReference type="VEuPathDB" id="FungiDB:RhiirFUN_020409"/>
<name>A0A2N0QV71_9GLOM</name>
<dbReference type="VEuPathDB" id="FungiDB:RhiirA1_542694"/>
<reference evidence="2 3" key="2">
    <citation type="submission" date="2017-10" db="EMBL/GenBank/DDBJ databases">
        <title>Genome analyses suggest a sexual origin of heterokaryosis in a supposedly ancient asexual fungus.</title>
        <authorList>
            <person name="Corradi N."/>
            <person name="Sedzielewska K."/>
            <person name="Noel J."/>
            <person name="Charron P."/>
            <person name="Farinelli L."/>
            <person name="Marton T."/>
            <person name="Kruger M."/>
            <person name="Pelin A."/>
            <person name="Brachmann A."/>
            <person name="Corradi N."/>
        </authorList>
    </citation>
    <scope>NUCLEOTIDE SEQUENCE [LARGE SCALE GENOMIC DNA]</scope>
    <source>
        <strain evidence="2 3">A1</strain>
    </source>
</reference>
<evidence type="ECO:0000313" key="2">
    <source>
        <dbReference type="EMBL" id="PKC54958.1"/>
    </source>
</evidence>
<gene>
    <name evidence="2" type="ORF">RhiirA1_542694</name>
</gene>
<dbReference type="Proteomes" id="UP000232688">
    <property type="component" value="Unassembled WGS sequence"/>
</dbReference>
<proteinExistence type="predicted"/>
<protein>
    <submittedName>
        <fullName evidence="2">Uncharacterized protein</fullName>
    </submittedName>
</protein>